<dbReference type="Gramene" id="OE9A059323T1">
    <property type="protein sequence ID" value="OE9A059323C1"/>
    <property type="gene ID" value="OE9A059323"/>
</dbReference>
<proteinExistence type="predicted"/>
<protein>
    <submittedName>
        <fullName evidence="1">Ribosomal S1 (Mitochondrion)</fullName>
    </submittedName>
</protein>
<dbReference type="Proteomes" id="UP000594638">
    <property type="component" value="Unassembled WGS sequence"/>
</dbReference>
<reference evidence="1 2" key="1">
    <citation type="submission" date="2019-12" db="EMBL/GenBank/DDBJ databases">
        <authorList>
            <person name="Alioto T."/>
            <person name="Alioto T."/>
            <person name="Gomez Garrido J."/>
        </authorList>
    </citation>
    <scope>NUCLEOTIDE SEQUENCE [LARGE SCALE GENOMIC DNA]</scope>
</reference>
<evidence type="ECO:0000313" key="1">
    <source>
        <dbReference type="EMBL" id="CAA2973165.1"/>
    </source>
</evidence>
<accession>A0A8S0R4G9</accession>
<dbReference type="EMBL" id="CACTIH010002087">
    <property type="protein sequence ID" value="CAA2973165.1"/>
    <property type="molecule type" value="Genomic_DNA"/>
</dbReference>
<evidence type="ECO:0000313" key="2">
    <source>
        <dbReference type="Proteomes" id="UP000594638"/>
    </source>
</evidence>
<sequence>MSTYMSRLFSRSNSSIFLQSGTALQAKVLRLRDEMFLVDAEIGTSRICTQDELIGDPNTKWPTRFENRVGYLDRVSGETPVKKQILERCFVDMVTGDSAMKERAAVRFNDIVGPTDSVSGEPLLLPRRFRKNRAWMELTKIWRRNSKVRGFIAEKVRGGYSVAIAGYIAFLPTRPMINRRVPSDQFIIESINPKTMKIVVVRT</sequence>
<keyword evidence="2" id="KW-1185">Reference proteome</keyword>
<name>A0A8S0R4G9_OLEEU</name>
<gene>
    <name evidence="1" type="ORF">OLEA9_A059323</name>
</gene>
<organism evidence="1 2">
    <name type="scientific">Olea europaea subsp. europaea</name>
    <dbReference type="NCBI Taxonomy" id="158383"/>
    <lineage>
        <taxon>Eukaryota</taxon>
        <taxon>Viridiplantae</taxon>
        <taxon>Streptophyta</taxon>
        <taxon>Embryophyta</taxon>
        <taxon>Tracheophyta</taxon>
        <taxon>Spermatophyta</taxon>
        <taxon>Magnoliopsida</taxon>
        <taxon>eudicotyledons</taxon>
        <taxon>Gunneridae</taxon>
        <taxon>Pentapetalae</taxon>
        <taxon>asterids</taxon>
        <taxon>lamiids</taxon>
        <taxon>Lamiales</taxon>
        <taxon>Oleaceae</taxon>
        <taxon>Oleeae</taxon>
        <taxon>Olea</taxon>
    </lineage>
</organism>
<dbReference type="AlphaFoldDB" id="A0A8S0R4G9"/>
<comment type="caution">
    <text evidence="1">The sequence shown here is derived from an EMBL/GenBank/DDBJ whole genome shotgun (WGS) entry which is preliminary data.</text>
</comment>
<dbReference type="OrthoDB" id="1702147at2759"/>